<comment type="caution">
    <text evidence="4">The sequence shown here is derived from an EMBL/GenBank/DDBJ whole genome shotgun (WGS) entry which is preliminary data.</text>
</comment>
<dbReference type="InterPro" id="IPR010610">
    <property type="entry name" value="EryCIII-like_C"/>
</dbReference>
<feature type="domain" description="Erythromycin biosynthesis protein CIII-like C-terminal" evidence="3">
    <location>
        <begin position="300"/>
        <end position="406"/>
    </location>
</feature>
<evidence type="ECO:0000313" key="4">
    <source>
        <dbReference type="EMBL" id="PRC91156.1"/>
    </source>
</evidence>
<dbReference type="InterPro" id="IPR002213">
    <property type="entry name" value="UDP_glucos_trans"/>
</dbReference>
<name>A0A2S9GU19_9BURK</name>
<dbReference type="Pfam" id="PF06722">
    <property type="entry name" value="EryCIII-like_C"/>
    <property type="match status" value="1"/>
</dbReference>
<gene>
    <name evidence="4" type="ORF">S2091_4157</name>
</gene>
<dbReference type="EMBL" id="PUGF01000028">
    <property type="protein sequence ID" value="PRC91156.1"/>
    <property type="molecule type" value="Genomic_DNA"/>
</dbReference>
<organism evidence="4 5">
    <name type="scientific">Solimicrobium silvestre</name>
    <dbReference type="NCBI Taxonomy" id="2099400"/>
    <lineage>
        <taxon>Bacteria</taxon>
        <taxon>Pseudomonadati</taxon>
        <taxon>Pseudomonadota</taxon>
        <taxon>Betaproteobacteria</taxon>
        <taxon>Burkholderiales</taxon>
        <taxon>Oxalobacteraceae</taxon>
        <taxon>Solimicrobium</taxon>
    </lineage>
</organism>
<dbReference type="CDD" id="cd03784">
    <property type="entry name" value="GT1_Gtf-like"/>
    <property type="match status" value="1"/>
</dbReference>
<dbReference type="RefSeq" id="WP_105533889.1">
    <property type="nucleotide sequence ID" value="NZ_PUGF01000028.1"/>
</dbReference>
<dbReference type="OrthoDB" id="6620093at2"/>
<dbReference type="PANTHER" id="PTHR48043">
    <property type="entry name" value="EG:EG0003.4 PROTEIN-RELATED"/>
    <property type="match status" value="1"/>
</dbReference>
<keyword evidence="1" id="KW-0328">Glycosyltransferase</keyword>
<keyword evidence="5" id="KW-1185">Reference proteome</keyword>
<dbReference type="Proteomes" id="UP000237839">
    <property type="component" value="Unassembled WGS sequence"/>
</dbReference>
<dbReference type="GO" id="GO:0008194">
    <property type="term" value="F:UDP-glycosyltransferase activity"/>
    <property type="evidence" value="ECO:0007669"/>
    <property type="project" value="InterPro"/>
</dbReference>
<dbReference type="PANTHER" id="PTHR48043:SF145">
    <property type="entry name" value="FI06409P-RELATED"/>
    <property type="match status" value="1"/>
</dbReference>
<dbReference type="SUPFAM" id="SSF53756">
    <property type="entry name" value="UDP-Glycosyltransferase/glycogen phosphorylase"/>
    <property type="match status" value="1"/>
</dbReference>
<evidence type="ECO:0000256" key="1">
    <source>
        <dbReference type="ARBA" id="ARBA00022676"/>
    </source>
</evidence>
<dbReference type="InterPro" id="IPR050271">
    <property type="entry name" value="UDP-glycosyltransferase"/>
</dbReference>
<reference evidence="4 5" key="1">
    <citation type="submission" date="2018-02" db="EMBL/GenBank/DDBJ databases">
        <title>Solimicrobium silvestre gen. nov., sp. nov., isolated from alpine forest soil.</title>
        <authorList>
            <person name="Margesin R."/>
            <person name="Albuquerque L."/>
            <person name="Zhang D.-C."/>
            <person name="Froufe H.J.C."/>
            <person name="Severino R."/>
            <person name="Roxo I."/>
            <person name="Egas C."/>
            <person name="Da Costa M.S."/>
        </authorList>
    </citation>
    <scope>NUCLEOTIDE SEQUENCE [LARGE SCALE GENOMIC DNA]</scope>
    <source>
        <strain evidence="4 5">S20-91</strain>
    </source>
</reference>
<dbReference type="AlphaFoldDB" id="A0A2S9GU19"/>
<sequence>MTEKTIALFPEASYGAALNCLGIAQELLKQGARPVFICHPGFHGVFAEYGFPEYRLFTEQESDDAGNIDWTKFVQQHREAFRTSAFEQIDSYIAPTWEAVVASVIRIEVPLRQLLSRLKPAAIVVDNVIAFPAVINSGIPWVRVVSCAETEITDPDIPPYLSGCASKDRADWEQFSEHYASAIAPIHERYMTFLRSCDLAPFQNDEFMETSPWLNLLLAPKILRHQRQNPLMPDKFIFLEGCVRTEVPWHAPRFASHNDKPLVYTSFGSLGAMDIELFERMIQVFATLPYRFIINVGSWREHYQTTPDNVYLDSWFPQPSVVRETQLFIHHGGNNSFCEALYFGVPSLIMPYCWDGHDNAQRAQETGVGKHLPRYEWSDEQLRATITALIDDQAMHKRLQLNAKHMQASNGAQVAAAAILHAIKE</sequence>
<keyword evidence="2 4" id="KW-0808">Transferase</keyword>
<accession>A0A2S9GU19</accession>
<dbReference type="Gene3D" id="3.40.50.2000">
    <property type="entry name" value="Glycogen Phosphorylase B"/>
    <property type="match status" value="2"/>
</dbReference>
<evidence type="ECO:0000313" key="5">
    <source>
        <dbReference type="Proteomes" id="UP000237839"/>
    </source>
</evidence>
<protein>
    <submittedName>
        <fullName evidence="4">MGT: glycosyltransferase, MGT family</fullName>
    </submittedName>
</protein>
<dbReference type="GO" id="GO:0016758">
    <property type="term" value="F:hexosyltransferase activity"/>
    <property type="evidence" value="ECO:0007669"/>
    <property type="project" value="UniProtKB-ARBA"/>
</dbReference>
<proteinExistence type="predicted"/>
<evidence type="ECO:0000256" key="2">
    <source>
        <dbReference type="ARBA" id="ARBA00022679"/>
    </source>
</evidence>
<evidence type="ECO:0000259" key="3">
    <source>
        <dbReference type="Pfam" id="PF06722"/>
    </source>
</evidence>